<dbReference type="InterPro" id="IPR019734">
    <property type="entry name" value="TPR_rpt"/>
</dbReference>
<comment type="caution">
    <text evidence="2">The sequence shown here is derived from an EMBL/GenBank/DDBJ whole genome shotgun (WGS) entry which is preliminary data.</text>
</comment>
<sequence length="479" mass="52876">MAAGNGSMGEVADMELWRRVWGEAKRILCGGTVLLLAAVPSFGGDDSRLFTSGFEAFSGGDSKQAARTLGHLLEAYPGTRLRELALFYLARAHFRAGNQEDAARAMTRLLQEYPGTSLSAKAEKELMGLVVRYRRGEKLSRGDDELDALPAGTLAAVSAASENEAAGLPEKNADREKSEQERVAREQAAREEAARRKAEAERLARERAEAERRAQEEAERERVAREQAAREEAARRKAETERLARERAEAERRAQEQAERERVAREQAAREEAARRKAETERLAREQAEAERRAREQAEAERRAREEAERVRLSRRKEQPVRENVPAKRPAAPLPAAAAPVAAQGAGAEISGPLLRAVVKTDTTELTPGDQVEYLVTLLNVGGRRAEGVALRLMFPDGAYEPVDFARSGFRNEGGGALVLDDVAIDSGQALEYPVVFRVRNDAVMGQELRCSVRLLNGAIGTWDSYRSRASFVRAPRRP</sequence>
<dbReference type="InterPro" id="IPR011990">
    <property type="entry name" value="TPR-like_helical_dom_sf"/>
</dbReference>
<protein>
    <submittedName>
        <fullName evidence="2">Tetratricopeptide repeat protein</fullName>
    </submittedName>
</protein>
<proteinExistence type="predicted"/>
<evidence type="ECO:0000313" key="2">
    <source>
        <dbReference type="EMBL" id="HEN42170.1"/>
    </source>
</evidence>
<dbReference type="EMBL" id="DSOV01000032">
    <property type="protein sequence ID" value="HEN42170.1"/>
    <property type="molecule type" value="Genomic_DNA"/>
</dbReference>
<gene>
    <name evidence="2" type="ORF">ENQ87_07300</name>
</gene>
<feature type="region of interest" description="Disordered" evidence="1">
    <location>
        <begin position="160"/>
        <end position="332"/>
    </location>
</feature>
<name>A0A831UDM2_GEOME</name>
<reference evidence="2" key="1">
    <citation type="journal article" date="2020" name="mSystems">
        <title>Genome- and Community-Level Interaction Insights into Carbon Utilization and Element Cycling Functions of Hydrothermarchaeota in Hydrothermal Sediment.</title>
        <authorList>
            <person name="Zhou Z."/>
            <person name="Liu Y."/>
            <person name="Xu W."/>
            <person name="Pan J."/>
            <person name="Luo Z.H."/>
            <person name="Li M."/>
        </authorList>
    </citation>
    <scope>NUCLEOTIDE SEQUENCE [LARGE SCALE GENOMIC DNA]</scope>
    <source>
        <strain evidence="2">SpSt-349</strain>
    </source>
</reference>
<dbReference type="SUPFAM" id="SSF48452">
    <property type="entry name" value="TPR-like"/>
    <property type="match status" value="1"/>
</dbReference>
<accession>A0A831UDM2</accession>
<dbReference type="Pfam" id="PF13174">
    <property type="entry name" value="TPR_6"/>
    <property type="match status" value="1"/>
</dbReference>
<evidence type="ECO:0000256" key="1">
    <source>
        <dbReference type="SAM" id="MobiDB-lite"/>
    </source>
</evidence>
<feature type="compositionally biased region" description="Basic and acidic residues" evidence="1">
    <location>
        <begin position="171"/>
        <end position="321"/>
    </location>
</feature>
<dbReference type="AlphaFoldDB" id="A0A831UDM2"/>
<dbReference type="Gene3D" id="1.25.40.10">
    <property type="entry name" value="Tetratricopeptide repeat domain"/>
    <property type="match status" value="1"/>
</dbReference>
<organism evidence="2">
    <name type="scientific">Geobacter metallireducens</name>
    <dbReference type="NCBI Taxonomy" id="28232"/>
    <lineage>
        <taxon>Bacteria</taxon>
        <taxon>Pseudomonadati</taxon>
        <taxon>Thermodesulfobacteriota</taxon>
        <taxon>Desulfuromonadia</taxon>
        <taxon>Geobacterales</taxon>
        <taxon>Geobacteraceae</taxon>
        <taxon>Geobacter</taxon>
    </lineage>
</organism>